<keyword evidence="5" id="KW-0472">Membrane</keyword>
<dbReference type="KEGG" id="nsm:JO391_17560"/>
<dbReference type="InterPro" id="IPR001173">
    <property type="entry name" value="Glyco_trans_2-like"/>
</dbReference>
<evidence type="ECO:0000313" key="8">
    <source>
        <dbReference type="Proteomes" id="UP000826300"/>
    </source>
</evidence>
<dbReference type="PANTHER" id="PTHR43646:SF2">
    <property type="entry name" value="GLYCOSYLTRANSFERASE 2-LIKE DOMAIN-CONTAINING PROTEIN"/>
    <property type="match status" value="1"/>
</dbReference>
<gene>
    <name evidence="7" type="ORF">JO391_17560</name>
</gene>
<sequence>MGRLGRAAASGGREPAVAGAGERLRRVLSVIVPASNEEALIGRCLRALFGSDPAGVPVEAVVVANGCRDRTAAAAAELAGEAAAAGWGLTVLDLAQGGKPGALNAGDGAARGEWRVYLDADVVVSPGLMRALVEVLGREGAAYASGTPVIPRPETAVTRAYARFWQRLPFARSVAPGYGLFAVNAVGRARWGAFPAIISDDTFVRMQFLPGERVQVGPTYDWPMIEGFAALVRVRRRQDAGVAEIARLWPGLMDREGKARLTLPDLAGLALRDPVGFAVYGAVSLAVRLGRSRGWERGR</sequence>
<feature type="domain" description="Glycosyltransferase 2-like" evidence="6">
    <location>
        <begin position="29"/>
        <end position="168"/>
    </location>
</feature>
<evidence type="ECO:0000256" key="1">
    <source>
        <dbReference type="ARBA" id="ARBA00004236"/>
    </source>
</evidence>
<evidence type="ECO:0000259" key="6">
    <source>
        <dbReference type="Pfam" id="PF00535"/>
    </source>
</evidence>
<keyword evidence="8" id="KW-1185">Reference proteome</keyword>
<keyword evidence="2" id="KW-1003">Cell membrane</keyword>
<dbReference type="GO" id="GO:0005886">
    <property type="term" value="C:plasma membrane"/>
    <property type="evidence" value="ECO:0007669"/>
    <property type="project" value="UniProtKB-SubCell"/>
</dbReference>
<evidence type="ECO:0000256" key="2">
    <source>
        <dbReference type="ARBA" id="ARBA00022475"/>
    </source>
</evidence>
<dbReference type="EMBL" id="CP069370">
    <property type="protein sequence ID" value="QYZ69514.1"/>
    <property type="molecule type" value="Genomic_DNA"/>
</dbReference>
<keyword evidence="4" id="KW-0808">Transferase</keyword>
<keyword evidence="3" id="KW-0328">Glycosyltransferase</keyword>
<evidence type="ECO:0000256" key="4">
    <source>
        <dbReference type="ARBA" id="ARBA00022679"/>
    </source>
</evidence>
<evidence type="ECO:0000256" key="5">
    <source>
        <dbReference type="ARBA" id="ARBA00023136"/>
    </source>
</evidence>
<dbReference type="SUPFAM" id="SSF53448">
    <property type="entry name" value="Nucleotide-diphospho-sugar transferases"/>
    <property type="match status" value="1"/>
</dbReference>
<dbReference type="Pfam" id="PF00535">
    <property type="entry name" value="Glycos_transf_2"/>
    <property type="match status" value="1"/>
</dbReference>
<dbReference type="PANTHER" id="PTHR43646">
    <property type="entry name" value="GLYCOSYLTRANSFERASE"/>
    <property type="match status" value="1"/>
</dbReference>
<dbReference type="AlphaFoldDB" id="A0A8G0ZS84"/>
<dbReference type="InterPro" id="IPR029044">
    <property type="entry name" value="Nucleotide-diphossugar_trans"/>
</dbReference>
<dbReference type="Gene3D" id="3.90.550.10">
    <property type="entry name" value="Spore Coat Polysaccharide Biosynthesis Protein SpsA, Chain A"/>
    <property type="match status" value="1"/>
</dbReference>
<dbReference type="GO" id="GO:0016757">
    <property type="term" value="F:glycosyltransferase activity"/>
    <property type="evidence" value="ECO:0007669"/>
    <property type="project" value="UniProtKB-KW"/>
</dbReference>
<dbReference type="Proteomes" id="UP000826300">
    <property type="component" value="Chromosome"/>
</dbReference>
<name>A0A8G0ZS84_9RHOB</name>
<reference evidence="7" key="1">
    <citation type="submission" date="2021-02" db="EMBL/GenBank/DDBJ databases">
        <title>Rhodobacter shimadae sp. nov., an aerobic anoxygenic phototrophic bacterium isolated from a hot spring.</title>
        <authorList>
            <person name="Muramatsu S."/>
            <person name="Haruta S."/>
            <person name="Hirose S."/>
            <person name="Hanada S."/>
        </authorList>
    </citation>
    <scope>NUCLEOTIDE SEQUENCE</scope>
    <source>
        <strain evidence="7">N10</strain>
    </source>
</reference>
<accession>A0A8G0ZS84</accession>
<organism evidence="7 8">
    <name type="scientific">Neotabrizicola shimadae</name>
    <dbReference type="NCBI Taxonomy" id="2807096"/>
    <lineage>
        <taxon>Bacteria</taxon>
        <taxon>Pseudomonadati</taxon>
        <taxon>Pseudomonadota</taxon>
        <taxon>Alphaproteobacteria</taxon>
        <taxon>Rhodobacterales</taxon>
        <taxon>Paracoccaceae</taxon>
        <taxon>Neotabrizicola</taxon>
    </lineage>
</organism>
<protein>
    <submittedName>
        <fullName evidence="7">Glycosyltransferase</fullName>
    </submittedName>
</protein>
<evidence type="ECO:0000313" key="7">
    <source>
        <dbReference type="EMBL" id="QYZ69514.1"/>
    </source>
</evidence>
<proteinExistence type="predicted"/>
<evidence type="ECO:0000256" key="3">
    <source>
        <dbReference type="ARBA" id="ARBA00022676"/>
    </source>
</evidence>
<comment type="subcellular location">
    <subcellularLocation>
        <location evidence="1">Cell membrane</location>
    </subcellularLocation>
</comment>